<keyword evidence="1" id="KW-1133">Transmembrane helix</keyword>
<keyword evidence="3" id="KW-1185">Reference proteome</keyword>
<dbReference type="EMBL" id="JBBKAK010000001">
    <property type="protein sequence ID" value="MEJ8671891.1"/>
    <property type="molecule type" value="Genomic_DNA"/>
</dbReference>
<evidence type="ECO:0000313" key="2">
    <source>
        <dbReference type="EMBL" id="MEJ8671891.1"/>
    </source>
</evidence>
<reference evidence="2 3" key="1">
    <citation type="submission" date="2024-03" db="EMBL/GenBank/DDBJ databases">
        <title>Novel Streptomyces species of biotechnological and ecological value are a feature of Machair soil.</title>
        <authorList>
            <person name="Prole J.R."/>
            <person name="Goodfellow M."/>
            <person name="Allenby N."/>
            <person name="Ward A.C."/>
        </authorList>
    </citation>
    <scope>NUCLEOTIDE SEQUENCE [LARGE SCALE GENOMIC DNA]</scope>
    <source>
        <strain evidence="2 3">MS1.AVA.1</strain>
    </source>
</reference>
<protein>
    <submittedName>
        <fullName evidence="2">Uncharacterized protein</fullName>
    </submittedName>
</protein>
<evidence type="ECO:0000313" key="3">
    <source>
        <dbReference type="Proteomes" id="UP001376459"/>
    </source>
</evidence>
<proteinExistence type="predicted"/>
<keyword evidence="1" id="KW-0812">Transmembrane</keyword>
<keyword evidence="1" id="KW-0472">Membrane</keyword>
<feature type="transmembrane region" description="Helical" evidence="1">
    <location>
        <begin position="25"/>
        <end position="48"/>
    </location>
</feature>
<accession>A0ABU8UU54</accession>
<comment type="caution">
    <text evidence="2">The sequence shown here is derived from an EMBL/GenBank/DDBJ whole genome shotgun (WGS) entry which is preliminary data.</text>
</comment>
<dbReference type="Proteomes" id="UP001376459">
    <property type="component" value="Unassembled WGS sequence"/>
</dbReference>
<gene>
    <name evidence="2" type="ORF">WKI71_36665</name>
</gene>
<evidence type="ECO:0000256" key="1">
    <source>
        <dbReference type="SAM" id="Phobius"/>
    </source>
</evidence>
<sequence>MKTAHRTPCPACKRRRQRLRARSPLLNTLCLPVARWGFTLLAVAGFYANMPAPALLAAGLATIAWRHD</sequence>
<organism evidence="2 3">
    <name type="scientific">Streptomyces machairae</name>
    <dbReference type="NCBI Taxonomy" id="3134109"/>
    <lineage>
        <taxon>Bacteria</taxon>
        <taxon>Bacillati</taxon>
        <taxon>Actinomycetota</taxon>
        <taxon>Actinomycetes</taxon>
        <taxon>Kitasatosporales</taxon>
        <taxon>Streptomycetaceae</taxon>
        <taxon>Streptomyces</taxon>
    </lineage>
</organism>
<name>A0ABU8UU54_9ACTN</name>